<gene>
    <name evidence="2" type="ORF">QF035_005871</name>
</gene>
<accession>A0ABU0SXK2</accession>
<feature type="compositionally biased region" description="Polar residues" evidence="1">
    <location>
        <begin position="163"/>
        <end position="180"/>
    </location>
</feature>
<comment type="caution">
    <text evidence="2">The sequence shown here is derived from an EMBL/GenBank/DDBJ whole genome shotgun (WGS) entry which is preliminary data.</text>
</comment>
<organism evidence="2 3">
    <name type="scientific">Streptomyces umbrinus</name>
    <dbReference type="NCBI Taxonomy" id="67370"/>
    <lineage>
        <taxon>Bacteria</taxon>
        <taxon>Bacillati</taxon>
        <taxon>Actinomycetota</taxon>
        <taxon>Actinomycetes</taxon>
        <taxon>Kitasatosporales</taxon>
        <taxon>Streptomycetaceae</taxon>
        <taxon>Streptomyces</taxon>
        <taxon>Streptomyces phaeochromogenes group</taxon>
    </lineage>
</organism>
<feature type="compositionally biased region" description="Polar residues" evidence="1">
    <location>
        <begin position="130"/>
        <end position="144"/>
    </location>
</feature>
<feature type="region of interest" description="Disordered" evidence="1">
    <location>
        <begin position="161"/>
        <end position="216"/>
    </location>
</feature>
<dbReference type="Proteomes" id="UP001230328">
    <property type="component" value="Unassembled WGS sequence"/>
</dbReference>
<name>A0ABU0SXK2_9ACTN</name>
<evidence type="ECO:0000313" key="2">
    <source>
        <dbReference type="EMBL" id="MDQ1028289.1"/>
    </source>
</evidence>
<feature type="compositionally biased region" description="Polar residues" evidence="1">
    <location>
        <begin position="65"/>
        <end position="90"/>
    </location>
</feature>
<feature type="region of interest" description="Disordered" evidence="1">
    <location>
        <begin position="1"/>
        <end position="51"/>
    </location>
</feature>
<protein>
    <submittedName>
        <fullName evidence="2">Uncharacterized protein</fullName>
    </submittedName>
</protein>
<reference evidence="2 3" key="1">
    <citation type="submission" date="2023-07" db="EMBL/GenBank/DDBJ databases">
        <title>Comparative genomics of wheat-associated soil bacteria to identify genetic determinants of phenazine resistance.</title>
        <authorList>
            <person name="Mouncey N."/>
        </authorList>
    </citation>
    <scope>NUCLEOTIDE SEQUENCE [LARGE SCALE GENOMIC DNA]</scope>
    <source>
        <strain evidence="2 3">V2I4</strain>
    </source>
</reference>
<evidence type="ECO:0000313" key="3">
    <source>
        <dbReference type="Proteomes" id="UP001230328"/>
    </source>
</evidence>
<feature type="region of interest" description="Disordered" evidence="1">
    <location>
        <begin position="65"/>
        <end position="144"/>
    </location>
</feature>
<proteinExistence type="predicted"/>
<evidence type="ECO:0000256" key="1">
    <source>
        <dbReference type="SAM" id="MobiDB-lite"/>
    </source>
</evidence>
<sequence>MAPVRPLSMPVPVLGRRSPSSGDRARGVRASGSSRKVSTERDAANRPAETYEASAAWCCANHSSPAPSRLLTSEATTSVAPARGTATNPVRSDRRRSASMWSGSGRTVAPSSGGAGSSAGAALSRHTIQKRSATPMTKAVTRSTASAFSGVQSIHRGAMISNAARTPSAPTMVQRRSSGPSWEVRDVSGPSRTAPKSRVARIRAPKTADTARATPR</sequence>
<dbReference type="EMBL" id="JAUSZI010000002">
    <property type="protein sequence ID" value="MDQ1028289.1"/>
    <property type="molecule type" value="Genomic_DNA"/>
</dbReference>
<keyword evidence="3" id="KW-1185">Reference proteome</keyword>